<evidence type="ECO:0000313" key="7">
    <source>
        <dbReference type="EMBL" id="GLF97741.1"/>
    </source>
</evidence>
<dbReference type="PANTHER" id="PTHR43027:SF1">
    <property type="entry name" value="DOXORUBICIN RESISTANCE ABC TRANSPORTER PERMEASE PROTEIN DRRC-RELATED"/>
    <property type="match status" value="1"/>
</dbReference>
<organism evidence="7 8">
    <name type="scientific">Streptomyces yaizuensis</name>
    <dbReference type="NCBI Taxonomy" id="2989713"/>
    <lineage>
        <taxon>Bacteria</taxon>
        <taxon>Bacillati</taxon>
        <taxon>Actinomycetota</taxon>
        <taxon>Actinomycetes</taxon>
        <taxon>Kitasatosporales</taxon>
        <taxon>Streptomycetaceae</taxon>
        <taxon>Streptomyces</taxon>
    </lineage>
</organism>
<reference evidence="7 8" key="1">
    <citation type="submission" date="2022-10" db="EMBL/GenBank/DDBJ databases">
        <title>Draft genome sequence of Streptomyces sp. YSPA8.</title>
        <authorList>
            <person name="Moriuchi R."/>
            <person name="Dohra H."/>
            <person name="Yamamura H."/>
            <person name="Kodani S."/>
        </authorList>
    </citation>
    <scope>NUCLEOTIDE SEQUENCE [LARGE SCALE GENOMIC DNA]</scope>
    <source>
        <strain evidence="7 8">YSPA8</strain>
    </source>
</reference>
<dbReference type="Proteomes" id="UP001291653">
    <property type="component" value="Unassembled WGS sequence"/>
</dbReference>
<evidence type="ECO:0000256" key="1">
    <source>
        <dbReference type="ARBA" id="ARBA00004141"/>
    </source>
</evidence>
<name>A0ABQ5P569_9ACTN</name>
<keyword evidence="3 5" id="KW-1133">Transmembrane helix</keyword>
<feature type="transmembrane region" description="Helical" evidence="5">
    <location>
        <begin position="81"/>
        <end position="103"/>
    </location>
</feature>
<protein>
    <submittedName>
        <fullName evidence="7">ABC transporter permease</fullName>
    </submittedName>
</protein>
<feature type="transmembrane region" description="Helical" evidence="5">
    <location>
        <begin position="124"/>
        <end position="150"/>
    </location>
</feature>
<keyword evidence="4 5" id="KW-0472">Membrane</keyword>
<evidence type="ECO:0000313" key="8">
    <source>
        <dbReference type="Proteomes" id="UP001291653"/>
    </source>
</evidence>
<feature type="transmembrane region" description="Helical" evidence="5">
    <location>
        <begin position="162"/>
        <end position="185"/>
    </location>
</feature>
<sequence>MPEATVSTHPATVCPRPARVPTGVPPRVGAPTIYKTLLRWTMSQVGAVLPLVLIVQALLAAGIIVGFGLLVPDIDTAAAEFLSSGAPTVLLMVVGLVLVPQGVAQSRTSGTFTYLRALPVPRPLLLLADLTVWLVVALPGIPVAVLVAQWRYGLDFALDGPLLVAASVLTAVTAIAVGYGIAVLLPPVPAQLVCQVLVFFVMLFSPITFPESRLPGWFRSVHEVLPFQPAGDLLRAGLIADTSAVSGQDVVVLVLWCALGIAVSIRALVRRG</sequence>
<evidence type="ECO:0000256" key="2">
    <source>
        <dbReference type="ARBA" id="ARBA00022692"/>
    </source>
</evidence>
<evidence type="ECO:0000259" key="6">
    <source>
        <dbReference type="Pfam" id="PF01061"/>
    </source>
</evidence>
<proteinExistence type="predicted"/>
<dbReference type="RefSeq" id="WP_323449734.1">
    <property type="nucleotide sequence ID" value="NZ_BSBI01000012.1"/>
</dbReference>
<dbReference type="EMBL" id="BSBI01000012">
    <property type="protein sequence ID" value="GLF97741.1"/>
    <property type="molecule type" value="Genomic_DNA"/>
</dbReference>
<dbReference type="PANTHER" id="PTHR43027">
    <property type="entry name" value="DOXORUBICIN RESISTANCE ABC TRANSPORTER PERMEASE PROTEIN DRRC-RELATED"/>
    <property type="match status" value="1"/>
</dbReference>
<dbReference type="InterPro" id="IPR052902">
    <property type="entry name" value="ABC-2_transporter"/>
</dbReference>
<gene>
    <name evidence="7" type="ORF">SYYSPA8_25610</name>
</gene>
<evidence type="ECO:0000256" key="3">
    <source>
        <dbReference type="ARBA" id="ARBA00022989"/>
    </source>
</evidence>
<comment type="caution">
    <text evidence="7">The sequence shown here is derived from an EMBL/GenBank/DDBJ whole genome shotgun (WGS) entry which is preliminary data.</text>
</comment>
<keyword evidence="8" id="KW-1185">Reference proteome</keyword>
<keyword evidence="2 5" id="KW-0812">Transmembrane</keyword>
<comment type="subcellular location">
    <subcellularLocation>
        <location evidence="1">Membrane</location>
        <topology evidence="1">Multi-pass membrane protein</topology>
    </subcellularLocation>
</comment>
<accession>A0ABQ5P569</accession>
<dbReference type="InterPro" id="IPR013525">
    <property type="entry name" value="ABC2_TM"/>
</dbReference>
<feature type="transmembrane region" description="Helical" evidence="5">
    <location>
        <begin position="192"/>
        <end position="209"/>
    </location>
</feature>
<evidence type="ECO:0000256" key="4">
    <source>
        <dbReference type="ARBA" id="ARBA00023136"/>
    </source>
</evidence>
<dbReference type="Pfam" id="PF01061">
    <property type="entry name" value="ABC2_membrane"/>
    <property type="match status" value="1"/>
</dbReference>
<evidence type="ECO:0000256" key="5">
    <source>
        <dbReference type="SAM" id="Phobius"/>
    </source>
</evidence>
<feature type="domain" description="ABC-2 type transporter transmembrane" evidence="6">
    <location>
        <begin position="61"/>
        <end position="238"/>
    </location>
</feature>
<feature type="transmembrane region" description="Helical" evidence="5">
    <location>
        <begin position="45"/>
        <end position="69"/>
    </location>
</feature>
<feature type="transmembrane region" description="Helical" evidence="5">
    <location>
        <begin position="250"/>
        <end position="269"/>
    </location>
</feature>